<evidence type="ECO:0000313" key="2">
    <source>
        <dbReference type="EMBL" id="VCU54478.1"/>
    </source>
</evidence>
<organism evidence="2 3">
    <name type="scientific">Thermus thermophilus</name>
    <dbReference type="NCBI Taxonomy" id="274"/>
    <lineage>
        <taxon>Bacteria</taxon>
        <taxon>Thermotogati</taxon>
        <taxon>Deinococcota</taxon>
        <taxon>Deinococci</taxon>
        <taxon>Thermales</taxon>
        <taxon>Thermaceae</taxon>
        <taxon>Thermus</taxon>
    </lineage>
</organism>
<reference evidence="2 3" key="1">
    <citation type="submission" date="2018-10" db="EMBL/GenBank/DDBJ databases">
        <authorList>
            <person name="Peiro R."/>
            <person name="Begona"/>
            <person name="Cbmso G."/>
            <person name="Lopez M."/>
            <person name="Gonzalez S."/>
            <person name="Sacristan E."/>
            <person name="Castillo E."/>
        </authorList>
    </citation>
    <scope>NUCLEOTIDE SEQUENCE [LARGE SCALE GENOMIC DNA]</scope>
    <source>
        <strain evidence="2">TTHNAR1</strain>
        <plasmid evidence="3">2</plasmid>
    </source>
</reference>
<sequence length="50" mass="5469">MGLRGSPRRARSQLSRRASRCREAHSTTSPRALGSPGEGQEALPFGWKAF</sequence>
<accession>A0A3P4AVL0</accession>
<feature type="compositionally biased region" description="Basic residues" evidence="1">
    <location>
        <begin position="1"/>
        <end position="11"/>
    </location>
</feature>
<evidence type="ECO:0000313" key="3">
    <source>
        <dbReference type="Proteomes" id="UP000279841"/>
    </source>
</evidence>
<dbReference type="AlphaFoldDB" id="A0A3P4AVL0"/>
<dbReference type="Proteomes" id="UP000279841">
    <property type="component" value="Plasmid 2"/>
</dbReference>
<gene>
    <name evidence="2" type="ORF">TTHNP2_00003</name>
</gene>
<proteinExistence type="predicted"/>
<geneLocation type="plasmid" evidence="2 3">
    <name>2</name>
</geneLocation>
<evidence type="ECO:0000256" key="1">
    <source>
        <dbReference type="SAM" id="MobiDB-lite"/>
    </source>
</evidence>
<keyword evidence="2" id="KW-0614">Plasmid</keyword>
<feature type="region of interest" description="Disordered" evidence="1">
    <location>
        <begin position="1"/>
        <end position="50"/>
    </location>
</feature>
<protein>
    <submittedName>
        <fullName evidence="2">Uncharacterized protein</fullName>
    </submittedName>
</protein>
<name>A0A3P4AVL0_THETH</name>
<dbReference type="EMBL" id="LR027518">
    <property type="protein sequence ID" value="VCU54478.1"/>
    <property type="molecule type" value="Genomic_DNA"/>
</dbReference>